<feature type="compositionally biased region" description="Basic residues" evidence="1">
    <location>
        <begin position="184"/>
        <end position="201"/>
    </location>
</feature>
<gene>
    <name evidence="3" type="ORF">T440DRAFT_5107</name>
</gene>
<sequence>MAGKLDDEYVANLLKQDAKKATKTYELVGIDAFNPRRAKSGAPKPNTNFLRHIIRQTDSHNAALLAKEAEESNARLKLMNRENERARRSEAQKKQKKAEGRLTPVPSDEDIVPESSKRQRDRRDHGKERDGRRRARNRDSSEEARYRRDRDSSEEARYRRHRDSSEEARRRKRRHDESDDDRPTRKRRRSKSLNRQSSRHRNREDDDRLKSRKGDHVGRHKSQRSYSRSTSRSPSRTHYSDRRLRRQRSRNRLHSTERPSKSRKTSRTSAKLNHNVPKSSRQSASPASDSDPLEAIVGPLPPPTQPTIRSRGRGAHKANAMGIESRFSSTYNPSIDMRPDSDADDDWGDALEVLKDRQRWQQQGADRLKAAGFSEEQIRKWEKGEEQTEEDVVWTRKGQAREWDRGKVVGEEGNVELKADFGRLK</sequence>
<feature type="compositionally biased region" description="Basic and acidic residues" evidence="1">
    <location>
        <begin position="202"/>
        <end position="217"/>
    </location>
</feature>
<dbReference type="PANTHER" id="PTHR40132:SF1">
    <property type="entry name" value="PRE-MRNA-SPLICING FACTOR 38B"/>
    <property type="match status" value="1"/>
</dbReference>
<keyword evidence="4" id="KW-1185">Reference proteome</keyword>
<evidence type="ECO:0000313" key="3">
    <source>
        <dbReference type="EMBL" id="KAF2856651.1"/>
    </source>
</evidence>
<accession>A0A6A7BMJ3</accession>
<dbReference type="InterPro" id="IPR004827">
    <property type="entry name" value="bZIP"/>
</dbReference>
<evidence type="ECO:0000313" key="4">
    <source>
        <dbReference type="Proteomes" id="UP000799423"/>
    </source>
</evidence>
<feature type="domain" description="BZIP" evidence="2">
    <location>
        <begin position="132"/>
        <end position="147"/>
    </location>
</feature>
<dbReference type="PROSITE" id="PS00036">
    <property type="entry name" value="BZIP_BASIC"/>
    <property type="match status" value="1"/>
</dbReference>
<evidence type="ECO:0000256" key="1">
    <source>
        <dbReference type="SAM" id="MobiDB-lite"/>
    </source>
</evidence>
<proteinExistence type="predicted"/>
<feature type="compositionally biased region" description="Basic residues" evidence="1">
    <location>
        <begin position="243"/>
        <end position="253"/>
    </location>
</feature>
<dbReference type="AlphaFoldDB" id="A0A6A7BMJ3"/>
<dbReference type="EMBL" id="MU006288">
    <property type="protein sequence ID" value="KAF2856651.1"/>
    <property type="molecule type" value="Genomic_DNA"/>
</dbReference>
<feature type="region of interest" description="Disordered" evidence="1">
    <location>
        <begin position="78"/>
        <end position="347"/>
    </location>
</feature>
<feature type="compositionally biased region" description="Low complexity" evidence="1">
    <location>
        <begin position="224"/>
        <end position="237"/>
    </location>
</feature>
<name>A0A6A7BMJ3_9PLEO</name>
<dbReference type="OrthoDB" id="2431475at2759"/>
<evidence type="ECO:0000259" key="2">
    <source>
        <dbReference type="PROSITE" id="PS00036"/>
    </source>
</evidence>
<dbReference type="GO" id="GO:0003700">
    <property type="term" value="F:DNA-binding transcription factor activity"/>
    <property type="evidence" value="ECO:0007669"/>
    <property type="project" value="InterPro"/>
</dbReference>
<protein>
    <recommendedName>
        <fullName evidence="2">BZIP domain-containing protein</fullName>
    </recommendedName>
</protein>
<feature type="compositionally biased region" description="Basic and acidic residues" evidence="1">
    <location>
        <begin position="78"/>
        <end position="100"/>
    </location>
</feature>
<dbReference type="Proteomes" id="UP000799423">
    <property type="component" value="Unassembled WGS sequence"/>
</dbReference>
<feature type="compositionally biased region" description="Basic and acidic residues" evidence="1">
    <location>
        <begin position="115"/>
        <end position="183"/>
    </location>
</feature>
<dbReference type="PANTHER" id="PTHR40132">
    <property type="entry name" value="PRE-MRNA-SPLICING FACTOR 38B"/>
    <property type="match status" value="1"/>
</dbReference>
<feature type="compositionally biased region" description="Low complexity" evidence="1">
    <location>
        <begin position="279"/>
        <end position="290"/>
    </location>
</feature>
<reference evidence="3" key="1">
    <citation type="submission" date="2020-01" db="EMBL/GenBank/DDBJ databases">
        <authorList>
            <consortium name="DOE Joint Genome Institute"/>
            <person name="Haridas S."/>
            <person name="Albert R."/>
            <person name="Binder M."/>
            <person name="Bloem J."/>
            <person name="Labutti K."/>
            <person name="Salamov A."/>
            <person name="Andreopoulos B."/>
            <person name="Baker S.E."/>
            <person name="Barry K."/>
            <person name="Bills G."/>
            <person name="Bluhm B.H."/>
            <person name="Cannon C."/>
            <person name="Castanera R."/>
            <person name="Culley D.E."/>
            <person name="Daum C."/>
            <person name="Ezra D."/>
            <person name="Gonzalez J.B."/>
            <person name="Henrissat B."/>
            <person name="Kuo A."/>
            <person name="Liang C."/>
            <person name="Lipzen A."/>
            <person name="Lutzoni F."/>
            <person name="Magnuson J."/>
            <person name="Mondo S."/>
            <person name="Nolan M."/>
            <person name="Ohm R."/>
            <person name="Pangilinan J."/>
            <person name="Park H.-J."/>
            <person name="Ramirez L."/>
            <person name="Alfaro M."/>
            <person name="Sun H."/>
            <person name="Tritt A."/>
            <person name="Yoshinaga Y."/>
            <person name="Zwiers L.-H."/>
            <person name="Turgeon B.G."/>
            <person name="Goodwin S.B."/>
            <person name="Spatafora J.W."/>
            <person name="Crous P.W."/>
            <person name="Grigoriev I.V."/>
        </authorList>
    </citation>
    <scope>NUCLEOTIDE SEQUENCE</scope>
    <source>
        <strain evidence="3">IPT5</strain>
    </source>
</reference>
<organism evidence="3 4">
    <name type="scientific">Plenodomus tracheiphilus IPT5</name>
    <dbReference type="NCBI Taxonomy" id="1408161"/>
    <lineage>
        <taxon>Eukaryota</taxon>
        <taxon>Fungi</taxon>
        <taxon>Dikarya</taxon>
        <taxon>Ascomycota</taxon>
        <taxon>Pezizomycotina</taxon>
        <taxon>Dothideomycetes</taxon>
        <taxon>Pleosporomycetidae</taxon>
        <taxon>Pleosporales</taxon>
        <taxon>Pleosporineae</taxon>
        <taxon>Leptosphaeriaceae</taxon>
        <taxon>Plenodomus</taxon>
    </lineage>
</organism>